<dbReference type="PATRIC" id="fig|907348.3.peg.978"/>
<gene>
    <name evidence="3" type="ORF">TresaDRAFT_1520</name>
</gene>
<dbReference type="AlphaFoldDB" id="H7EJL8"/>
<dbReference type="eggNOG" id="COG2608">
    <property type="taxonomic scope" value="Bacteria"/>
</dbReference>
<protein>
    <submittedName>
        <fullName evidence="3">Heavy metal transport/detoxification protein</fullName>
    </submittedName>
</protein>
<evidence type="ECO:0000256" key="1">
    <source>
        <dbReference type="ARBA" id="ARBA00022723"/>
    </source>
</evidence>
<dbReference type="SUPFAM" id="SSF55008">
    <property type="entry name" value="HMA, heavy metal-associated domain"/>
    <property type="match status" value="1"/>
</dbReference>
<dbReference type="GO" id="GO:0046872">
    <property type="term" value="F:metal ion binding"/>
    <property type="evidence" value="ECO:0007669"/>
    <property type="project" value="UniProtKB-KW"/>
</dbReference>
<dbReference type="OrthoDB" id="9813965at2"/>
<dbReference type="PROSITE" id="PS01047">
    <property type="entry name" value="HMA_1"/>
    <property type="match status" value="1"/>
</dbReference>
<dbReference type="InterPro" id="IPR006121">
    <property type="entry name" value="HMA_dom"/>
</dbReference>
<dbReference type="InterPro" id="IPR017969">
    <property type="entry name" value="Heavy-metal-associated_CS"/>
</dbReference>
<accession>H7EJL8</accession>
<dbReference type="PROSITE" id="PS50846">
    <property type="entry name" value="HMA_2"/>
    <property type="match status" value="1"/>
</dbReference>
<reference evidence="3 4" key="1">
    <citation type="submission" date="2011-09" db="EMBL/GenBank/DDBJ databases">
        <title>The draft genome of Treponema saccharophilum DSM 2985.</title>
        <authorList>
            <consortium name="US DOE Joint Genome Institute (JGI-PGF)"/>
            <person name="Lucas S."/>
            <person name="Copeland A."/>
            <person name="Lapidus A."/>
            <person name="Glavina del Rio T."/>
            <person name="Dalin E."/>
            <person name="Tice H."/>
            <person name="Bruce D."/>
            <person name="Goodwin L."/>
            <person name="Pitluck S."/>
            <person name="Peters L."/>
            <person name="Kyrpides N."/>
            <person name="Mavromatis K."/>
            <person name="Ivanova N."/>
            <person name="Markowitz V."/>
            <person name="Cheng J.-F."/>
            <person name="Hugenholtz P."/>
            <person name="Woyke T."/>
            <person name="Wu D."/>
            <person name="Gronow S."/>
            <person name="Wellnitz S."/>
            <person name="Brambilla E."/>
            <person name="Klenk H.-P."/>
            <person name="Eisen J.A."/>
        </authorList>
    </citation>
    <scope>NUCLEOTIDE SEQUENCE [LARGE SCALE GENOMIC DNA]</scope>
    <source>
        <strain evidence="3 4">DSM 2985</strain>
    </source>
</reference>
<dbReference type="EMBL" id="AGRW01000041">
    <property type="protein sequence ID" value="EIC02256.1"/>
    <property type="molecule type" value="Genomic_DNA"/>
</dbReference>
<name>H7EJL8_9SPIR</name>
<evidence type="ECO:0000313" key="4">
    <source>
        <dbReference type="Proteomes" id="UP000003571"/>
    </source>
</evidence>
<keyword evidence="4" id="KW-1185">Reference proteome</keyword>
<dbReference type="Gene3D" id="3.30.70.100">
    <property type="match status" value="1"/>
</dbReference>
<sequence length="124" mass="13008">MNASTIITAAVLALLCAIAASGVISRLKNGSSCCGTRSPKMKKAEVADKDKSHYPFSYRITIGGMKCASCAARVENALNKTSGTFAEVSLPDNSARVLSKTERTAEDFSKTISAAGYSLESFST</sequence>
<feature type="domain" description="HMA" evidence="2">
    <location>
        <begin position="56"/>
        <end position="120"/>
    </location>
</feature>
<dbReference type="STRING" id="907348.TresaDRAFT_1520"/>
<dbReference type="RefSeq" id="WP_002703364.1">
    <property type="nucleotide sequence ID" value="NZ_AGRW01000041.1"/>
</dbReference>
<evidence type="ECO:0000313" key="3">
    <source>
        <dbReference type="EMBL" id="EIC02256.1"/>
    </source>
</evidence>
<proteinExistence type="predicted"/>
<dbReference type="Pfam" id="PF00403">
    <property type="entry name" value="HMA"/>
    <property type="match status" value="1"/>
</dbReference>
<organism evidence="3 4">
    <name type="scientific">Treponema saccharophilum DSM 2985</name>
    <dbReference type="NCBI Taxonomy" id="907348"/>
    <lineage>
        <taxon>Bacteria</taxon>
        <taxon>Pseudomonadati</taxon>
        <taxon>Spirochaetota</taxon>
        <taxon>Spirochaetia</taxon>
        <taxon>Spirochaetales</taxon>
        <taxon>Treponemataceae</taxon>
        <taxon>Treponema</taxon>
    </lineage>
</organism>
<dbReference type="Proteomes" id="UP000003571">
    <property type="component" value="Unassembled WGS sequence"/>
</dbReference>
<dbReference type="CDD" id="cd00371">
    <property type="entry name" value="HMA"/>
    <property type="match status" value="1"/>
</dbReference>
<comment type="caution">
    <text evidence="3">The sequence shown here is derived from an EMBL/GenBank/DDBJ whole genome shotgun (WGS) entry which is preliminary data.</text>
</comment>
<dbReference type="InterPro" id="IPR036163">
    <property type="entry name" value="HMA_dom_sf"/>
</dbReference>
<keyword evidence="1" id="KW-0479">Metal-binding</keyword>
<evidence type="ECO:0000259" key="2">
    <source>
        <dbReference type="PROSITE" id="PS50846"/>
    </source>
</evidence>